<sequence>MDQHCRNMHPTRTYQQLQFCSQAGLDLDILLENLTAADVKSWFDWIEKNFKGSIKAHSALANYWRTLKRLYFMQNRHEMETRMQGDCLNYMNVVSKQMGLHRHPLPKLMAALDDLLHFLVTHMVHCDSVFTDEKQHPVNFQADGRPLQHSEVERRNDSIESQNLADNPGNQEAAGDSGYKTGIESYLSELEEADLDDPSYDGFGSETESNTDCDSDTSSVTNDGYLEGDEETCTILWRHIEFYIVHNPLPDSCNILAAIVTLLHTKGEDWKPRIKRFVVEHEDNPIFDLLSQLLSLAIDDGIFVATIKDKVDIYTPLKSRTWSRIIKRIGIRASQAQNLTQKVLRRGAINAINNRAPSSVRDQVADHESNAVKYYLNEVVDFDTAAAFHKRPSNEIVQRELRSATLLADSTAPISLTDAQSWKISNDPEVHRLRKACRDLTSKSMEWDIEPLRTRPGQK</sequence>
<proteinExistence type="predicted"/>
<dbReference type="EMBL" id="JXNT01000003">
    <property type="protein sequence ID" value="ODM20278.1"/>
    <property type="molecule type" value="Genomic_DNA"/>
</dbReference>
<evidence type="ECO:0000256" key="1">
    <source>
        <dbReference type="SAM" id="MobiDB-lite"/>
    </source>
</evidence>
<dbReference type="Pfam" id="PF11917">
    <property type="entry name" value="DUF3435"/>
    <property type="match status" value="1"/>
</dbReference>
<name>A0A1E3BH97_ASPCR</name>
<dbReference type="VEuPathDB" id="FungiDB:SI65_03331"/>
<accession>A0A1E3BH97</accession>
<keyword evidence="3" id="KW-1185">Reference proteome</keyword>
<feature type="compositionally biased region" description="Basic and acidic residues" evidence="1">
    <location>
        <begin position="146"/>
        <end position="158"/>
    </location>
</feature>
<dbReference type="OrthoDB" id="4485682at2759"/>
<dbReference type="Proteomes" id="UP000094569">
    <property type="component" value="Unassembled WGS sequence"/>
</dbReference>
<dbReference type="PANTHER" id="PTHR37535">
    <property type="entry name" value="FLUG DOMAIN PROTEIN"/>
    <property type="match status" value="1"/>
</dbReference>
<protein>
    <submittedName>
        <fullName evidence="2">Uncharacterized protein</fullName>
    </submittedName>
</protein>
<dbReference type="AlphaFoldDB" id="A0A1E3BH97"/>
<gene>
    <name evidence="2" type="ORF">SI65_03331</name>
</gene>
<comment type="caution">
    <text evidence="2">The sequence shown here is derived from an EMBL/GenBank/DDBJ whole genome shotgun (WGS) entry which is preliminary data.</text>
</comment>
<dbReference type="PANTHER" id="PTHR37535:SF4">
    <property type="entry name" value="FLUG DOMAIN-CONTAINING PROTEIN"/>
    <property type="match status" value="1"/>
</dbReference>
<feature type="compositionally biased region" description="Polar residues" evidence="1">
    <location>
        <begin position="159"/>
        <end position="170"/>
    </location>
</feature>
<dbReference type="STRING" id="573508.A0A1E3BH97"/>
<evidence type="ECO:0000313" key="3">
    <source>
        <dbReference type="Proteomes" id="UP000094569"/>
    </source>
</evidence>
<feature type="region of interest" description="Disordered" evidence="1">
    <location>
        <begin position="197"/>
        <end position="224"/>
    </location>
</feature>
<feature type="region of interest" description="Disordered" evidence="1">
    <location>
        <begin position="140"/>
        <end position="178"/>
    </location>
</feature>
<organism evidence="2 3">
    <name type="scientific">Aspergillus cristatus</name>
    <name type="common">Chinese Fuzhuan brick tea-fermentation fungus</name>
    <name type="synonym">Eurotium cristatum</name>
    <dbReference type="NCBI Taxonomy" id="573508"/>
    <lineage>
        <taxon>Eukaryota</taxon>
        <taxon>Fungi</taxon>
        <taxon>Dikarya</taxon>
        <taxon>Ascomycota</taxon>
        <taxon>Pezizomycotina</taxon>
        <taxon>Eurotiomycetes</taxon>
        <taxon>Eurotiomycetidae</taxon>
        <taxon>Eurotiales</taxon>
        <taxon>Aspergillaceae</taxon>
        <taxon>Aspergillus</taxon>
        <taxon>Aspergillus subgen. Aspergillus</taxon>
    </lineage>
</organism>
<evidence type="ECO:0000313" key="2">
    <source>
        <dbReference type="EMBL" id="ODM20278.1"/>
    </source>
</evidence>
<dbReference type="InterPro" id="IPR021842">
    <property type="entry name" value="DUF3435"/>
</dbReference>
<reference evidence="2 3" key="1">
    <citation type="journal article" date="2016" name="BMC Genomics">
        <title>Comparative genomic and transcriptomic analyses of the Fuzhuan brick tea-fermentation fungus Aspergillus cristatus.</title>
        <authorList>
            <person name="Ge Y."/>
            <person name="Wang Y."/>
            <person name="Liu Y."/>
            <person name="Tan Y."/>
            <person name="Ren X."/>
            <person name="Zhang X."/>
            <person name="Hyde K.D."/>
            <person name="Liu Y."/>
            <person name="Liu Z."/>
        </authorList>
    </citation>
    <scope>NUCLEOTIDE SEQUENCE [LARGE SCALE GENOMIC DNA]</scope>
    <source>
        <strain evidence="2 3">GZAAS20.1005</strain>
    </source>
</reference>